<dbReference type="AlphaFoldDB" id="A0A0G0VRN0"/>
<protein>
    <submittedName>
        <fullName evidence="2">Uncharacterized protein</fullName>
    </submittedName>
</protein>
<comment type="caution">
    <text evidence="2">The sequence shown here is derived from an EMBL/GenBank/DDBJ whole genome shotgun (WGS) entry which is preliminary data.</text>
</comment>
<evidence type="ECO:0000256" key="1">
    <source>
        <dbReference type="SAM" id="Phobius"/>
    </source>
</evidence>
<dbReference type="EMBL" id="LCBB01000001">
    <property type="protein sequence ID" value="KKS03570.1"/>
    <property type="molecule type" value="Genomic_DNA"/>
</dbReference>
<gene>
    <name evidence="2" type="ORF">UU55_C0001G0031</name>
</gene>
<evidence type="ECO:0000313" key="3">
    <source>
        <dbReference type="Proteomes" id="UP000033947"/>
    </source>
</evidence>
<dbReference type="Proteomes" id="UP000033947">
    <property type="component" value="Unassembled WGS sequence"/>
</dbReference>
<reference evidence="2 3" key="1">
    <citation type="journal article" date="2015" name="Nature">
        <title>rRNA introns, odd ribosomes, and small enigmatic genomes across a large radiation of phyla.</title>
        <authorList>
            <person name="Brown C.T."/>
            <person name="Hug L.A."/>
            <person name="Thomas B.C."/>
            <person name="Sharon I."/>
            <person name="Castelle C.J."/>
            <person name="Singh A."/>
            <person name="Wilkins M.J."/>
            <person name="Williams K.H."/>
            <person name="Banfield J.F."/>
        </authorList>
    </citation>
    <scope>NUCLEOTIDE SEQUENCE [LARGE SCALE GENOMIC DNA]</scope>
</reference>
<organism evidence="2 3">
    <name type="scientific">candidate division WWE3 bacterium GW2011_GWC2_41_23</name>
    <dbReference type="NCBI Taxonomy" id="1619123"/>
    <lineage>
        <taxon>Bacteria</taxon>
        <taxon>Katanobacteria</taxon>
    </lineage>
</organism>
<evidence type="ECO:0000313" key="2">
    <source>
        <dbReference type="EMBL" id="KKS03570.1"/>
    </source>
</evidence>
<keyword evidence="1" id="KW-0472">Membrane</keyword>
<keyword evidence="1" id="KW-1133">Transmembrane helix</keyword>
<name>A0A0G0VRN0_UNCKA</name>
<feature type="transmembrane region" description="Helical" evidence="1">
    <location>
        <begin position="6"/>
        <end position="25"/>
    </location>
</feature>
<sequence>MKNIKIVLVFVFAFVAVFISIYNYLYLREIELRLLSVETSLDVNVPDTVPTDVATEETPVALETFTGTLKKEQIPAELDLGDYWYWLYFDEPYTLEETAAGFPMDIDKIQVNPPSRETEGMDVFDGKHVEIQGNITWGYAESSVIQAEEIVIK</sequence>
<proteinExistence type="predicted"/>
<keyword evidence="1" id="KW-0812">Transmembrane</keyword>
<accession>A0A0G0VRN0</accession>